<evidence type="ECO:0000256" key="13">
    <source>
        <dbReference type="ARBA" id="ARBA00023935"/>
    </source>
</evidence>
<keyword evidence="6 17" id="KW-1003">Cell membrane</keyword>
<comment type="caution">
    <text evidence="19">The sequence shown here is derived from an EMBL/GenBank/DDBJ whole genome shotgun (WGS) entry which is preliminary data.</text>
</comment>
<keyword evidence="7 17" id="KW-0808">Transferase</keyword>
<feature type="transmembrane region" description="Helical" evidence="17">
    <location>
        <begin position="53"/>
        <end position="72"/>
    </location>
</feature>
<feature type="transmembrane region" description="Helical" evidence="17">
    <location>
        <begin position="177"/>
        <end position="194"/>
    </location>
</feature>
<feature type="binding site" evidence="17">
    <location>
        <position position="69"/>
    </location>
    <ligand>
        <name>Mg(2+)</name>
        <dbReference type="ChEBI" id="CHEBI:18420"/>
        <label>1</label>
    </ligand>
</feature>
<feature type="transmembrane region" description="Helical" evidence="17">
    <location>
        <begin position="21"/>
        <end position="47"/>
    </location>
</feature>
<comment type="pathway">
    <text evidence="3">Lipid metabolism.</text>
</comment>
<dbReference type="InterPro" id="IPR048254">
    <property type="entry name" value="CDP_ALCOHOL_P_TRANSF_CS"/>
</dbReference>
<keyword evidence="20" id="KW-1185">Reference proteome</keyword>
<comment type="function">
    <text evidence="17">Catalyzes the conjugation of the 1'-hydroxyl group of D-myo-inositol-3-phosphate (also named L-myo-inositol-1-phosphate) with a lipid tail of cytidine diphosphate diacylglycerol (CDP-DAG), forming phosphatidylinositol phosphate (PIP) and CMP. PIP is a precursor of phosphatidylinositol (PI) which is an essential lipid required for cell wall formation.</text>
</comment>
<comment type="caution">
    <text evidence="17">Lacks conserved residue(s) required for the propagation of feature annotation.</text>
</comment>
<comment type="pathway">
    <text evidence="2 17">Phospholipid metabolism; phosphatidylinositol phosphate biosynthesis.</text>
</comment>
<feature type="binding site" evidence="17">
    <location>
        <position position="70"/>
    </location>
    <ligand>
        <name>a CDP-1,2-diacyl-sn-glycerol</name>
        <dbReference type="ChEBI" id="CHEBI:58332"/>
    </ligand>
</feature>
<evidence type="ECO:0000313" key="19">
    <source>
        <dbReference type="EMBL" id="MDR7355819.1"/>
    </source>
</evidence>
<evidence type="ECO:0000256" key="15">
    <source>
        <dbReference type="ARBA" id="ARBA00033137"/>
    </source>
</evidence>
<feature type="active site" description="Proton acceptor" evidence="17">
    <location>
        <position position="91"/>
    </location>
</feature>
<name>A0ABU2BEK8_9CORY</name>
<comment type="subcellular location">
    <subcellularLocation>
        <location evidence="1 17">Cell membrane</location>
        <topology evidence="1 17">Multi-pass membrane protein</topology>
    </subcellularLocation>
</comment>
<dbReference type="EC" id="2.7.8.-" evidence="17"/>
<gene>
    <name evidence="19" type="ORF">J2S37_002357</name>
</gene>
<comment type="catalytic activity">
    <reaction evidence="16 17">
        <text>a CDP-1,2-diacyl-sn-glycerol + 1D-myo-inositol 3-phosphate = a 1,2-diacyl-sn-glycero-3-phospho-(1D-myo-inositol-3-phosphate) + CMP + H(+)</text>
        <dbReference type="Rhea" id="RHEA:60504"/>
        <dbReference type="ChEBI" id="CHEBI:15378"/>
        <dbReference type="ChEBI" id="CHEBI:58088"/>
        <dbReference type="ChEBI" id="CHEBI:58332"/>
        <dbReference type="ChEBI" id="CHEBI:58401"/>
        <dbReference type="ChEBI" id="CHEBI:60377"/>
    </reaction>
</comment>
<dbReference type="GO" id="GO:0008444">
    <property type="term" value="F:CDP-diacylglycerol-glycerol-3-phosphate 3-phosphatidyltransferase activity"/>
    <property type="evidence" value="ECO:0007669"/>
    <property type="project" value="UniProtKB-EC"/>
</dbReference>
<feature type="binding site" evidence="17">
    <location>
        <position position="66"/>
    </location>
    <ligand>
        <name>Mg(2+)</name>
        <dbReference type="ChEBI" id="CHEBI:18420"/>
        <label>2</label>
    </ligand>
</feature>
<sequence>MLSVKGRKPAAVVMEPIARGLLRMGLSPNAVTIVGAACTIAIAVVLIPMGHLFAAAVLSGVFAAFDMVDGTMARMKGSGTKFGATLDATCDRITDGALFAAITWWLVFGVQAHGSVIAASFVVLVASQVISYVKARGEASGLTVVGGLIERPERLILGLLGVGLSGLGVPFALEVALWLLAVGSVVTVVQRLMFVARDEHAKDACAAPAGAKEHPQVESGSQR</sequence>
<evidence type="ECO:0000256" key="2">
    <source>
        <dbReference type="ARBA" id="ARBA00004805"/>
    </source>
</evidence>
<evidence type="ECO:0000256" key="10">
    <source>
        <dbReference type="ARBA" id="ARBA00022842"/>
    </source>
</evidence>
<feature type="binding site" evidence="17">
    <location>
        <begin position="29"/>
        <end position="32"/>
    </location>
    <ligand>
        <name>a CDP-1,2-diacyl-sn-glycerol</name>
        <dbReference type="ChEBI" id="CHEBI:58332"/>
    </ligand>
</feature>
<keyword evidence="17" id="KW-0443">Lipid metabolism</keyword>
<feature type="binding site" evidence="17">
    <location>
        <position position="87"/>
    </location>
    <ligand>
        <name>Mg(2+)</name>
        <dbReference type="ChEBI" id="CHEBI:18420"/>
        <label>2</label>
    </ligand>
</feature>
<comment type="cofactor">
    <cofactor evidence="17">
        <name>Mg(2+)</name>
        <dbReference type="ChEBI" id="CHEBI:18420"/>
    </cofactor>
    <text evidence="17">Contains a di-nuclear catalytic Mg(2+) center.</text>
</comment>
<keyword evidence="17" id="KW-0444">Lipid biosynthesis</keyword>
<evidence type="ECO:0000256" key="8">
    <source>
        <dbReference type="ARBA" id="ARBA00022692"/>
    </source>
</evidence>
<evidence type="ECO:0000256" key="6">
    <source>
        <dbReference type="ARBA" id="ARBA00022475"/>
    </source>
</evidence>
<feature type="binding site" evidence="17">
    <location>
        <position position="91"/>
    </location>
    <ligand>
        <name>Mg(2+)</name>
        <dbReference type="ChEBI" id="CHEBI:18420"/>
        <label>2</label>
    </ligand>
</feature>
<keyword evidence="10 17" id="KW-0460">Magnesium</keyword>
<evidence type="ECO:0000256" key="4">
    <source>
        <dbReference type="ARBA" id="ARBA00010441"/>
    </source>
</evidence>
<dbReference type="Pfam" id="PF01066">
    <property type="entry name" value="CDP-OH_P_transf"/>
    <property type="match status" value="1"/>
</dbReference>
<keyword evidence="9 17" id="KW-0479">Metal-binding</keyword>
<evidence type="ECO:0000256" key="16">
    <source>
        <dbReference type="ARBA" id="ARBA00048865"/>
    </source>
</evidence>
<dbReference type="HAMAP" id="MF_02241">
    <property type="entry name" value="PIP_synthase"/>
    <property type="match status" value="1"/>
</dbReference>
<evidence type="ECO:0000256" key="18">
    <source>
        <dbReference type="RuleBase" id="RU003750"/>
    </source>
</evidence>
<dbReference type="PROSITE" id="PS00379">
    <property type="entry name" value="CDP_ALCOHOL_P_TRANSF"/>
    <property type="match status" value="1"/>
</dbReference>
<keyword evidence="12 17" id="KW-0472">Membrane</keyword>
<evidence type="ECO:0000256" key="3">
    <source>
        <dbReference type="ARBA" id="ARBA00005189"/>
    </source>
</evidence>
<keyword evidence="17" id="KW-0594">Phospholipid biosynthesis</keyword>
<dbReference type="Gene3D" id="1.20.120.1760">
    <property type="match status" value="1"/>
</dbReference>
<dbReference type="InterPro" id="IPR044268">
    <property type="entry name" value="PIP_synthase_PgsA1"/>
</dbReference>
<evidence type="ECO:0000256" key="12">
    <source>
        <dbReference type="ARBA" id="ARBA00023136"/>
    </source>
</evidence>
<feature type="binding site" evidence="17">
    <location>
        <position position="87"/>
    </location>
    <ligand>
        <name>Mg(2+)</name>
        <dbReference type="ChEBI" id="CHEBI:18420"/>
        <label>1</label>
    </ligand>
</feature>
<evidence type="ECO:0000256" key="1">
    <source>
        <dbReference type="ARBA" id="ARBA00004651"/>
    </source>
</evidence>
<evidence type="ECO:0000313" key="20">
    <source>
        <dbReference type="Proteomes" id="UP001183619"/>
    </source>
</evidence>
<keyword evidence="8 17" id="KW-0812">Transmembrane</keyword>
<keyword evidence="17" id="KW-1208">Phospholipid metabolism</keyword>
<dbReference type="InterPro" id="IPR000462">
    <property type="entry name" value="CDP-OH_P_trans"/>
</dbReference>
<evidence type="ECO:0000256" key="9">
    <source>
        <dbReference type="ARBA" id="ARBA00022723"/>
    </source>
</evidence>
<comment type="subunit">
    <text evidence="5 17">Homodimer.</text>
</comment>
<dbReference type="Proteomes" id="UP001183619">
    <property type="component" value="Unassembled WGS sequence"/>
</dbReference>
<evidence type="ECO:0000256" key="14">
    <source>
        <dbReference type="ARBA" id="ARBA00024082"/>
    </source>
</evidence>
<comment type="similarity">
    <text evidence="4 17 18">Belongs to the CDP-alcohol phosphatidyltransferase class-I family.</text>
</comment>
<dbReference type="InterPro" id="IPR043130">
    <property type="entry name" value="CDP-OH_PTrfase_TM_dom"/>
</dbReference>
<feature type="binding site" evidence="17">
    <location>
        <position position="66"/>
    </location>
    <ligand>
        <name>Mg(2+)</name>
        <dbReference type="ChEBI" id="CHEBI:18420"/>
        <label>1</label>
    </ligand>
</feature>
<dbReference type="RefSeq" id="WP_277105045.1">
    <property type="nucleotide sequence ID" value="NZ_BAAAJS010000012.1"/>
</dbReference>
<accession>A0ABU2BEK8</accession>
<evidence type="ECO:0000256" key="7">
    <source>
        <dbReference type="ARBA" id="ARBA00022679"/>
    </source>
</evidence>
<dbReference type="EMBL" id="JAVDYF010000001">
    <property type="protein sequence ID" value="MDR7355819.1"/>
    <property type="molecule type" value="Genomic_DNA"/>
</dbReference>
<feature type="binding site" evidence="17">
    <location>
        <position position="80"/>
    </location>
    <ligand>
        <name>a CDP-1,2-diacyl-sn-glycerol</name>
        <dbReference type="ChEBI" id="CHEBI:58332"/>
    </ligand>
</feature>
<comment type="catalytic activity">
    <reaction evidence="13 17">
        <text>1,2-di-(9Z-octadecenoyl)-sn-glycero-3-cytidine-5'-diphosphate + 1D-myo-inositol 3-phosphate = 1,2-di-(9Z-octadecenoyl)-sn-glycero-3-phospho-(1D-myo-inositol-3-phosphate) + CMP + H(+)</text>
        <dbReference type="Rhea" id="RHEA:61216"/>
        <dbReference type="ChEBI" id="CHEBI:15378"/>
        <dbReference type="ChEBI" id="CHEBI:58401"/>
        <dbReference type="ChEBI" id="CHEBI:60377"/>
        <dbReference type="ChEBI" id="CHEBI:85356"/>
        <dbReference type="ChEBI" id="CHEBI:144472"/>
    </reaction>
</comment>
<proteinExistence type="inferred from homology"/>
<organism evidence="19 20">
    <name type="scientific">Corynebacterium felinum</name>
    <dbReference type="NCBI Taxonomy" id="131318"/>
    <lineage>
        <taxon>Bacteria</taxon>
        <taxon>Bacillati</taxon>
        <taxon>Actinomycetota</taxon>
        <taxon>Actinomycetes</taxon>
        <taxon>Mycobacteriales</taxon>
        <taxon>Corynebacteriaceae</taxon>
        <taxon>Corynebacterium</taxon>
    </lineage>
</organism>
<protein>
    <recommendedName>
        <fullName evidence="14 17">Phosphatidylinositol phosphate synthase</fullName>
        <shortName evidence="17">PIP synthase</shortName>
        <ecNumber evidence="17">2.7.8.-</ecNumber>
    </recommendedName>
    <alternativeName>
        <fullName evidence="15 17">CDP-diacylglycerol--D-myo-inositol-3-phosphate 3-phosphatidyltransferase</fullName>
    </alternativeName>
</protein>
<evidence type="ECO:0000256" key="17">
    <source>
        <dbReference type="HAMAP-Rule" id="MF_02241"/>
    </source>
</evidence>
<evidence type="ECO:0000256" key="11">
    <source>
        <dbReference type="ARBA" id="ARBA00022989"/>
    </source>
</evidence>
<feature type="binding site" evidence="17">
    <location>
        <position position="74"/>
    </location>
    <ligand>
        <name>a CDP-1,2-diacyl-sn-glycerol</name>
        <dbReference type="ChEBI" id="CHEBI:58332"/>
    </ligand>
</feature>
<keyword evidence="11 17" id="KW-1133">Transmembrane helix</keyword>
<evidence type="ECO:0000256" key="5">
    <source>
        <dbReference type="ARBA" id="ARBA00011738"/>
    </source>
</evidence>
<dbReference type="NCBIfam" id="NF045883">
    <property type="entry name" value="PIPSynth"/>
    <property type="match status" value="1"/>
</dbReference>
<reference evidence="19 20" key="1">
    <citation type="submission" date="2023-07" db="EMBL/GenBank/DDBJ databases">
        <title>Sequencing the genomes of 1000 actinobacteria strains.</title>
        <authorList>
            <person name="Klenk H.-P."/>
        </authorList>
    </citation>
    <scope>NUCLEOTIDE SEQUENCE [LARGE SCALE GENOMIC DNA]</scope>
    <source>
        <strain evidence="19 20">DSM 44508</strain>
    </source>
</reference>